<comment type="function">
    <text evidence="1">Component of the nexin-dynein regulatory complex (N-DRC), a key regulator of ciliary/flagellar motility which maintains the alignment and integrity of the distal axoneme and regulates microtubule sliding in motile axonemes.</text>
</comment>
<dbReference type="PROSITE" id="PS50096">
    <property type="entry name" value="IQ"/>
    <property type="match status" value="1"/>
</dbReference>
<keyword evidence="9" id="KW-0966">Cell projection</keyword>
<evidence type="ECO:0000256" key="3">
    <source>
        <dbReference type="ARBA" id="ARBA00009071"/>
    </source>
</evidence>
<evidence type="ECO:0000313" key="11">
    <source>
        <dbReference type="EMBL" id="CCC92255.1"/>
    </source>
</evidence>
<dbReference type="InterPro" id="IPR042815">
    <property type="entry name" value="DRC10"/>
</dbReference>
<dbReference type="CDD" id="cd23767">
    <property type="entry name" value="IQCD"/>
    <property type="match status" value="1"/>
</dbReference>
<comment type="subcellular location">
    <subcellularLocation>
        <location evidence="2">Cytoplasm</location>
        <location evidence="2">Cytoskeleton</location>
        <location evidence="2">Flagellum axoneme</location>
    </subcellularLocation>
</comment>
<keyword evidence="8" id="KW-0206">Cytoskeleton</keyword>
<keyword evidence="7" id="KW-0969">Cilium</keyword>
<evidence type="ECO:0000256" key="1">
    <source>
        <dbReference type="ARBA" id="ARBA00003029"/>
    </source>
</evidence>
<evidence type="ECO:0000256" key="6">
    <source>
        <dbReference type="ARBA" id="ARBA00022846"/>
    </source>
</evidence>
<name>G0US92_TRYCI</name>
<evidence type="ECO:0000256" key="8">
    <source>
        <dbReference type="ARBA" id="ARBA00023212"/>
    </source>
</evidence>
<comment type="similarity">
    <text evidence="3">Belongs to the DRC10 family.</text>
</comment>
<evidence type="ECO:0000256" key="7">
    <source>
        <dbReference type="ARBA" id="ARBA00023069"/>
    </source>
</evidence>
<reference evidence="11" key="1">
    <citation type="journal article" date="2012" name="Proc. Natl. Acad. Sci. U.S.A.">
        <title>Antigenic diversity is generated by distinct evolutionary mechanisms in African trypanosome species.</title>
        <authorList>
            <person name="Jackson A.P."/>
            <person name="Berry A."/>
            <person name="Aslett M."/>
            <person name="Allison H.C."/>
            <person name="Burton P."/>
            <person name="Vavrova-Anderson J."/>
            <person name="Brown R."/>
            <person name="Browne H."/>
            <person name="Corton N."/>
            <person name="Hauser H."/>
            <person name="Gamble J."/>
            <person name="Gilderthorp R."/>
            <person name="Marcello L."/>
            <person name="McQuillan J."/>
            <person name="Otto T.D."/>
            <person name="Quail M.A."/>
            <person name="Sanders M.J."/>
            <person name="van Tonder A."/>
            <person name="Ginger M.L."/>
            <person name="Field M.C."/>
            <person name="Barry J.D."/>
            <person name="Hertz-Fowler C."/>
            <person name="Berriman M."/>
        </authorList>
    </citation>
    <scope>NUCLEOTIDE SEQUENCE</scope>
    <source>
        <strain evidence="11">IL3000</strain>
    </source>
</reference>
<gene>
    <name evidence="11" type="ORF">TCIL3000_8_4770</name>
</gene>
<evidence type="ECO:0000256" key="9">
    <source>
        <dbReference type="ARBA" id="ARBA00023273"/>
    </source>
</evidence>
<keyword evidence="10" id="KW-0175">Coiled coil</keyword>
<dbReference type="VEuPathDB" id="TriTrypDB:TcIL3000_8_4770"/>
<dbReference type="EMBL" id="HE575321">
    <property type="protein sequence ID" value="CCC92255.1"/>
    <property type="molecule type" value="Genomic_DNA"/>
</dbReference>
<feature type="coiled-coil region" evidence="10">
    <location>
        <begin position="241"/>
        <end position="326"/>
    </location>
</feature>
<sequence>MEMDRLTRRQADRIEVVLRDLLRDLELVSFLPTDLLPWTQRGCLEAARDRVVEWRSCNDYPGYVPLGDDDGSVVAAQLIYSIAERHGNPTDISRNGLLLQLTEFAELERDMLESATTGGAVDEYDIERHHKLFRAVLDSLHQEGYNELVHSSLRAGDSPRISGRQGDAYPIKSSALSRLVDPGVAMLRRTVESLCELLAMRHTSTVTEDIHNYKILHEAVNKEKSSSADVKALKREYQETREARHAEVAALQGEIRQLEEEIEYTRNVLDLELSAFGEANAKLEEERRVEEVDRIDALKDQARQLKQKLQNVISANQEEAAALRTQRAKKESAVSAAISEYDSQMATLHTASMALNKETEEDTEAIVVLDGELSTLRTERSEYELEKYIEEMREKHYERMREVSAKCASTIQACFRAYHARVNFERGMNSSKRRRRRS</sequence>
<proteinExistence type="inferred from homology"/>
<evidence type="ECO:0000256" key="4">
    <source>
        <dbReference type="ARBA" id="ARBA00021752"/>
    </source>
</evidence>
<keyword evidence="5" id="KW-0963">Cytoplasm</keyword>
<dbReference type="PANTHER" id="PTHR31598:SF1">
    <property type="entry name" value="DYNEIN REGULATORY COMPLEX PROTEIN 10"/>
    <property type="match status" value="1"/>
</dbReference>
<evidence type="ECO:0000256" key="10">
    <source>
        <dbReference type="SAM" id="Coils"/>
    </source>
</evidence>
<accession>G0US92</accession>
<evidence type="ECO:0000256" key="5">
    <source>
        <dbReference type="ARBA" id="ARBA00022490"/>
    </source>
</evidence>
<protein>
    <recommendedName>
        <fullName evidence="4">Dynein regulatory complex protein 10</fullName>
    </recommendedName>
</protein>
<dbReference type="AlphaFoldDB" id="G0US92"/>
<keyword evidence="6" id="KW-0282">Flagellum</keyword>
<evidence type="ECO:0000256" key="2">
    <source>
        <dbReference type="ARBA" id="ARBA00004611"/>
    </source>
</evidence>
<organism evidence="11">
    <name type="scientific">Trypanosoma congolense (strain IL3000)</name>
    <dbReference type="NCBI Taxonomy" id="1068625"/>
    <lineage>
        <taxon>Eukaryota</taxon>
        <taxon>Discoba</taxon>
        <taxon>Euglenozoa</taxon>
        <taxon>Kinetoplastea</taxon>
        <taxon>Metakinetoplastina</taxon>
        <taxon>Trypanosomatida</taxon>
        <taxon>Trypanosomatidae</taxon>
        <taxon>Trypanosoma</taxon>
        <taxon>Nannomonas</taxon>
    </lineage>
</organism>
<dbReference type="PANTHER" id="PTHR31598">
    <property type="entry name" value="IQ DOMAIN-CONTAINING PROTEIN D"/>
    <property type="match status" value="1"/>
</dbReference>